<reference evidence="4 5" key="1">
    <citation type="submission" date="2021-08" db="EMBL/GenBank/DDBJ databases">
        <title>Streptomyces sp. PTM05 isolated from lichen.</title>
        <authorList>
            <person name="Somphong A."/>
            <person name="Phongsopitanun W."/>
            <person name="Tanasupawat S."/>
        </authorList>
    </citation>
    <scope>NUCLEOTIDE SEQUENCE [LARGE SCALE GENOMIC DNA]</scope>
    <source>
        <strain evidence="4 5">Ptm05</strain>
    </source>
</reference>
<evidence type="ECO:0000313" key="4">
    <source>
        <dbReference type="EMBL" id="MBY8888369.1"/>
    </source>
</evidence>
<evidence type="ECO:0000259" key="3">
    <source>
        <dbReference type="PROSITE" id="PS50977"/>
    </source>
</evidence>
<feature type="DNA-binding region" description="H-T-H motif" evidence="2">
    <location>
        <begin position="32"/>
        <end position="51"/>
    </location>
</feature>
<dbReference type="PANTHER" id="PTHR30328">
    <property type="entry name" value="TRANSCRIPTIONAL REPRESSOR"/>
    <property type="match status" value="1"/>
</dbReference>
<dbReference type="InterPro" id="IPR001647">
    <property type="entry name" value="HTH_TetR"/>
</dbReference>
<dbReference type="Proteomes" id="UP001198565">
    <property type="component" value="Unassembled WGS sequence"/>
</dbReference>
<dbReference type="PROSITE" id="PS50977">
    <property type="entry name" value="HTH_TETR_2"/>
    <property type="match status" value="1"/>
</dbReference>
<keyword evidence="1 2" id="KW-0238">DNA-binding</keyword>
<protein>
    <submittedName>
        <fullName evidence="4">TetR family transcriptional regulator</fullName>
    </submittedName>
</protein>
<accession>A0ABS7QYT6</accession>
<dbReference type="SUPFAM" id="SSF48498">
    <property type="entry name" value="Tetracyclin repressor-like, C-terminal domain"/>
    <property type="match status" value="1"/>
</dbReference>
<name>A0ABS7QYT6_9ACTN</name>
<organism evidence="4 5">
    <name type="scientific">Streptantibioticus parmotrematis</name>
    <dbReference type="NCBI Taxonomy" id="2873249"/>
    <lineage>
        <taxon>Bacteria</taxon>
        <taxon>Bacillati</taxon>
        <taxon>Actinomycetota</taxon>
        <taxon>Actinomycetes</taxon>
        <taxon>Kitasatosporales</taxon>
        <taxon>Streptomycetaceae</taxon>
        <taxon>Streptantibioticus</taxon>
    </lineage>
</organism>
<gene>
    <name evidence="4" type="ORF">K7472_26525</name>
</gene>
<dbReference type="RefSeq" id="WP_222981086.1">
    <property type="nucleotide sequence ID" value="NZ_JAINVZ010000023.1"/>
</dbReference>
<evidence type="ECO:0000313" key="5">
    <source>
        <dbReference type="Proteomes" id="UP001198565"/>
    </source>
</evidence>
<dbReference type="PANTHER" id="PTHR30328:SF54">
    <property type="entry name" value="HTH-TYPE TRANSCRIPTIONAL REPRESSOR SCO4008"/>
    <property type="match status" value="1"/>
</dbReference>
<dbReference type="PRINTS" id="PR00455">
    <property type="entry name" value="HTHTETR"/>
</dbReference>
<dbReference type="Pfam" id="PF17926">
    <property type="entry name" value="TetR_C_21"/>
    <property type="match status" value="1"/>
</dbReference>
<sequence>MTTTNARAGETRARLLAAARTEFAAHGLSGARVDRIAARAGVNKERIYGYFGGKENLFAAVVAETFQEHAERVGLPEGDLGEYAGRVYDFHRRNPELTRMMMWEALHYGGGPMPDEALRTAYYKEKVAALPWPDGEAPDERAAATFLTVIGLAVWPLAFPQMTRLVMGTAAAHSGARDEADPVRAQVVAAARALER</sequence>
<proteinExistence type="predicted"/>
<evidence type="ECO:0000256" key="1">
    <source>
        <dbReference type="ARBA" id="ARBA00023125"/>
    </source>
</evidence>
<evidence type="ECO:0000256" key="2">
    <source>
        <dbReference type="PROSITE-ProRule" id="PRU00335"/>
    </source>
</evidence>
<dbReference type="InterPro" id="IPR041467">
    <property type="entry name" value="Sco4008_C"/>
</dbReference>
<keyword evidence="5" id="KW-1185">Reference proteome</keyword>
<dbReference type="InterPro" id="IPR050109">
    <property type="entry name" value="HTH-type_TetR-like_transc_reg"/>
</dbReference>
<dbReference type="InterPro" id="IPR036271">
    <property type="entry name" value="Tet_transcr_reg_TetR-rel_C_sf"/>
</dbReference>
<dbReference type="SUPFAM" id="SSF46689">
    <property type="entry name" value="Homeodomain-like"/>
    <property type="match status" value="1"/>
</dbReference>
<dbReference type="Pfam" id="PF00440">
    <property type="entry name" value="TetR_N"/>
    <property type="match status" value="1"/>
</dbReference>
<feature type="domain" description="HTH tetR-type" evidence="3">
    <location>
        <begin position="9"/>
        <end position="69"/>
    </location>
</feature>
<dbReference type="InterPro" id="IPR009057">
    <property type="entry name" value="Homeodomain-like_sf"/>
</dbReference>
<comment type="caution">
    <text evidence="4">The sequence shown here is derived from an EMBL/GenBank/DDBJ whole genome shotgun (WGS) entry which is preliminary data.</text>
</comment>
<dbReference type="EMBL" id="JAINVZ010000023">
    <property type="protein sequence ID" value="MBY8888369.1"/>
    <property type="molecule type" value="Genomic_DNA"/>
</dbReference>
<dbReference type="Gene3D" id="1.10.357.10">
    <property type="entry name" value="Tetracycline Repressor, domain 2"/>
    <property type="match status" value="1"/>
</dbReference>